<proteinExistence type="predicted"/>
<gene>
    <name evidence="1" type="ORF">CEXT_227921</name>
</gene>
<keyword evidence="2" id="KW-1185">Reference proteome</keyword>
<comment type="caution">
    <text evidence="1">The sequence shown here is derived from an EMBL/GenBank/DDBJ whole genome shotgun (WGS) entry which is preliminary data.</text>
</comment>
<sequence length="68" mass="7495">MTLSTDPGTDYRSSGNRLHNLFTEHLHPQEKNDILPLGTTLLPLSSFLPLLDSSKPVSSSRQCGLMDN</sequence>
<dbReference type="AlphaFoldDB" id="A0AAV4SIM9"/>
<accession>A0AAV4SIM9</accession>
<evidence type="ECO:0000313" key="2">
    <source>
        <dbReference type="Proteomes" id="UP001054945"/>
    </source>
</evidence>
<dbReference type="Proteomes" id="UP001054945">
    <property type="component" value="Unassembled WGS sequence"/>
</dbReference>
<organism evidence="1 2">
    <name type="scientific">Caerostris extrusa</name>
    <name type="common">Bark spider</name>
    <name type="synonym">Caerostris bankana</name>
    <dbReference type="NCBI Taxonomy" id="172846"/>
    <lineage>
        <taxon>Eukaryota</taxon>
        <taxon>Metazoa</taxon>
        <taxon>Ecdysozoa</taxon>
        <taxon>Arthropoda</taxon>
        <taxon>Chelicerata</taxon>
        <taxon>Arachnida</taxon>
        <taxon>Araneae</taxon>
        <taxon>Araneomorphae</taxon>
        <taxon>Entelegynae</taxon>
        <taxon>Araneoidea</taxon>
        <taxon>Araneidae</taxon>
        <taxon>Caerostris</taxon>
    </lineage>
</organism>
<dbReference type="EMBL" id="BPLR01009412">
    <property type="protein sequence ID" value="GIY31683.1"/>
    <property type="molecule type" value="Genomic_DNA"/>
</dbReference>
<protein>
    <submittedName>
        <fullName evidence="1">Uncharacterized protein</fullName>
    </submittedName>
</protein>
<evidence type="ECO:0000313" key="1">
    <source>
        <dbReference type="EMBL" id="GIY31683.1"/>
    </source>
</evidence>
<reference evidence="1 2" key="1">
    <citation type="submission" date="2021-06" db="EMBL/GenBank/DDBJ databases">
        <title>Caerostris extrusa draft genome.</title>
        <authorList>
            <person name="Kono N."/>
            <person name="Arakawa K."/>
        </authorList>
    </citation>
    <scope>NUCLEOTIDE SEQUENCE [LARGE SCALE GENOMIC DNA]</scope>
</reference>
<name>A0AAV4SIM9_CAEEX</name>